<name>Q1GYV7_METFK</name>
<feature type="domain" description="Solute-binding protein family 3/N-terminal" evidence="3">
    <location>
        <begin position="50"/>
        <end position="280"/>
    </location>
</feature>
<dbReference type="Gene3D" id="3.40.190.10">
    <property type="entry name" value="Periplasmic binding protein-like II"/>
    <property type="match status" value="2"/>
</dbReference>
<dbReference type="HOGENOM" id="CLU_056715_0_0_4"/>
<dbReference type="PANTHER" id="PTHR35936:SF17">
    <property type="entry name" value="ARGININE-BINDING EXTRACELLULAR PROTEIN ARTP"/>
    <property type="match status" value="1"/>
</dbReference>
<reference evidence="4 5" key="1">
    <citation type="submission" date="2006-03" db="EMBL/GenBank/DDBJ databases">
        <title>Complete sequence of Methylobacillus flagellatus KT.</title>
        <authorList>
            <consortium name="US DOE Joint Genome Institute"/>
            <person name="Copeland A."/>
            <person name="Lucas S."/>
            <person name="Lapidus A."/>
            <person name="Barry K."/>
            <person name="Detter J.C."/>
            <person name="Glavina del Rio T."/>
            <person name="Hammon N."/>
            <person name="Israni S."/>
            <person name="Dalin E."/>
            <person name="Tice H."/>
            <person name="Pitluck S."/>
            <person name="Brettin T."/>
            <person name="Bruce D."/>
            <person name="Han C."/>
            <person name="Tapia R."/>
            <person name="Saunders E."/>
            <person name="Gilna P."/>
            <person name="Schmutz J."/>
            <person name="Larimer F."/>
            <person name="Land M."/>
            <person name="Kyrpides N."/>
            <person name="Anderson I."/>
            <person name="Richardson P."/>
        </authorList>
    </citation>
    <scope>NUCLEOTIDE SEQUENCE [LARGE SCALE GENOMIC DNA]</scope>
    <source>
        <strain evidence="5">KT / ATCC 51484 / DSM 6875</strain>
    </source>
</reference>
<evidence type="ECO:0000313" key="5">
    <source>
        <dbReference type="Proteomes" id="UP000002440"/>
    </source>
</evidence>
<dbReference type="RefSeq" id="WP_011480534.1">
    <property type="nucleotide sequence ID" value="NC_007947.1"/>
</dbReference>
<dbReference type="InterPro" id="IPR022448">
    <property type="entry name" value="Quinoprotein_dehydrogenase"/>
</dbReference>
<evidence type="ECO:0000256" key="2">
    <source>
        <dbReference type="SAM" id="SignalP"/>
    </source>
</evidence>
<proteinExistence type="predicted"/>
<dbReference type="SUPFAM" id="SSF53850">
    <property type="entry name" value="Periplasmic binding protein-like II"/>
    <property type="match status" value="1"/>
</dbReference>
<dbReference type="InterPro" id="IPR001638">
    <property type="entry name" value="Solute-binding_3/MltF_N"/>
</dbReference>
<dbReference type="Proteomes" id="UP000002440">
    <property type="component" value="Chromosome"/>
</dbReference>
<evidence type="ECO:0000313" key="4">
    <source>
        <dbReference type="EMBL" id="ABE50580.1"/>
    </source>
</evidence>
<gene>
    <name evidence="4" type="ordered locus">Mfla_2313</name>
</gene>
<sequence length="305" mass="34487">MLKTLKKVSLVLVLSGVSQFVMAGAAVNTLEVDTEVGRGGLPVREDNPNELRVCADYDNLPYSNGKQEGFENKIAELIAKDLGKTLTYQFWYDRMGFIRNTLNARRCDVIIGTVAGNDMMLTSKPYYRSGYVFVYRKDSGYDIKDWDSPDLRKGIIGVVGQTPPSRPLNDKGLLGNSRPYRIQRDLNLPPSFVIDDLVKGEIDVAILWGPIAGYYAKKAPIPLVVVPAPEYEQENIHGKEYWNISLGVRKRDKERLAMLQEVLDRRHDDIIKILDEYGIPHVPIVEDDDIEKKSKSRGDVIPKFE</sequence>
<dbReference type="NCBIfam" id="TIGR03871">
    <property type="entry name" value="ABC_peri_MoxJ_2"/>
    <property type="match status" value="1"/>
</dbReference>
<dbReference type="OrthoDB" id="176845at2"/>
<protein>
    <submittedName>
        <fullName evidence="4">Amino acid ABC transporter substrate-binding protein, PAAT family</fullName>
    </submittedName>
</protein>
<keyword evidence="1 2" id="KW-0732">Signal</keyword>
<feature type="chain" id="PRO_5004189963" evidence="2">
    <location>
        <begin position="24"/>
        <end position="305"/>
    </location>
</feature>
<dbReference type="AlphaFoldDB" id="Q1GYV7"/>
<dbReference type="Pfam" id="PF00497">
    <property type="entry name" value="SBP_bac_3"/>
    <property type="match status" value="1"/>
</dbReference>
<organism evidence="4 5">
    <name type="scientific">Methylobacillus flagellatus (strain ATCC 51484 / DSM 6875 / VKM B-1610 / KT)</name>
    <dbReference type="NCBI Taxonomy" id="265072"/>
    <lineage>
        <taxon>Bacteria</taxon>
        <taxon>Pseudomonadati</taxon>
        <taxon>Pseudomonadota</taxon>
        <taxon>Betaproteobacteria</taxon>
        <taxon>Nitrosomonadales</taxon>
        <taxon>Methylophilaceae</taxon>
        <taxon>Methylobacillus</taxon>
    </lineage>
</organism>
<dbReference type="KEGG" id="mfa:Mfla_2313"/>
<evidence type="ECO:0000259" key="3">
    <source>
        <dbReference type="SMART" id="SM00062"/>
    </source>
</evidence>
<keyword evidence="5" id="KW-1185">Reference proteome</keyword>
<dbReference type="STRING" id="265072.Mfla_2313"/>
<dbReference type="PANTHER" id="PTHR35936">
    <property type="entry name" value="MEMBRANE-BOUND LYTIC MUREIN TRANSGLYCOSYLASE F"/>
    <property type="match status" value="1"/>
</dbReference>
<evidence type="ECO:0000256" key="1">
    <source>
        <dbReference type="ARBA" id="ARBA00022729"/>
    </source>
</evidence>
<feature type="signal peptide" evidence="2">
    <location>
        <begin position="1"/>
        <end position="23"/>
    </location>
</feature>
<dbReference type="EMBL" id="CP000284">
    <property type="protein sequence ID" value="ABE50580.1"/>
    <property type="molecule type" value="Genomic_DNA"/>
</dbReference>
<dbReference type="eggNOG" id="COG0834">
    <property type="taxonomic scope" value="Bacteria"/>
</dbReference>
<dbReference type="SMART" id="SM00062">
    <property type="entry name" value="PBPb"/>
    <property type="match status" value="1"/>
</dbReference>
<accession>Q1GYV7</accession>